<keyword evidence="5" id="KW-1185">Reference proteome</keyword>
<dbReference type="InterPro" id="IPR000477">
    <property type="entry name" value="RT_dom"/>
</dbReference>
<dbReference type="Gene3D" id="3.30.70.270">
    <property type="match status" value="1"/>
</dbReference>
<gene>
    <name evidence="4" type="ORF">M9458_026019</name>
</gene>
<comment type="similarity">
    <text evidence="1">Belongs to the beta type-B retroviral polymerase family. HERV class-II K(HML-2) pol subfamily.</text>
</comment>
<feature type="domain" description="Reverse transcriptase" evidence="3">
    <location>
        <begin position="1"/>
        <end position="98"/>
    </location>
</feature>
<reference evidence="4 5" key="1">
    <citation type="submission" date="2024-05" db="EMBL/GenBank/DDBJ databases">
        <title>Genome sequencing and assembly of Indian major carp, Cirrhinus mrigala (Hamilton, 1822).</title>
        <authorList>
            <person name="Mohindra V."/>
            <person name="Chowdhury L.M."/>
            <person name="Lal K."/>
            <person name="Jena J.K."/>
        </authorList>
    </citation>
    <scope>NUCLEOTIDE SEQUENCE [LARGE SCALE GENOMIC DNA]</scope>
    <source>
        <strain evidence="4">CM1030</strain>
        <tissue evidence="4">Blood</tissue>
    </source>
</reference>
<dbReference type="InterPro" id="IPR052055">
    <property type="entry name" value="Hepadnavirus_pol/RT"/>
</dbReference>
<sequence>RFLRFVFERVACQYTVLPFGLSLTPRTSTKCMGAALSSLRRKGIRIVNYLDDWLILAQSEDKLLSHRSFLFSHLDCWVNFAKSTLSPSQQISFLGTVLDSTLMRTVVMPERALAIQQLTASFKVGAFRPLKAFQKMLGVPSHAWHHGRLRVKGPSVDGVGRTPLQGGLDKCFQL</sequence>
<organism evidence="4 5">
    <name type="scientific">Cirrhinus mrigala</name>
    <name type="common">Mrigala</name>
    <dbReference type="NCBI Taxonomy" id="683832"/>
    <lineage>
        <taxon>Eukaryota</taxon>
        <taxon>Metazoa</taxon>
        <taxon>Chordata</taxon>
        <taxon>Craniata</taxon>
        <taxon>Vertebrata</taxon>
        <taxon>Euteleostomi</taxon>
        <taxon>Actinopterygii</taxon>
        <taxon>Neopterygii</taxon>
        <taxon>Teleostei</taxon>
        <taxon>Ostariophysi</taxon>
        <taxon>Cypriniformes</taxon>
        <taxon>Cyprinidae</taxon>
        <taxon>Labeoninae</taxon>
        <taxon>Labeonini</taxon>
        <taxon>Cirrhinus</taxon>
    </lineage>
</organism>
<dbReference type="SUPFAM" id="SSF56672">
    <property type="entry name" value="DNA/RNA polymerases"/>
    <property type="match status" value="1"/>
</dbReference>
<evidence type="ECO:0000313" key="4">
    <source>
        <dbReference type="EMBL" id="KAL0177125.1"/>
    </source>
</evidence>
<dbReference type="PANTHER" id="PTHR33050:SF7">
    <property type="entry name" value="RIBONUCLEASE H"/>
    <property type="match status" value="1"/>
</dbReference>
<evidence type="ECO:0000256" key="2">
    <source>
        <dbReference type="ARBA" id="ARBA00012180"/>
    </source>
</evidence>
<feature type="non-terminal residue" evidence="4">
    <location>
        <position position="1"/>
    </location>
</feature>
<evidence type="ECO:0000256" key="1">
    <source>
        <dbReference type="ARBA" id="ARBA00010879"/>
    </source>
</evidence>
<comment type="caution">
    <text evidence="4">The sequence shown here is derived from an EMBL/GenBank/DDBJ whole genome shotgun (WGS) entry which is preliminary data.</text>
</comment>
<dbReference type="EC" id="3.1.26.4" evidence="2"/>
<evidence type="ECO:0000259" key="3">
    <source>
        <dbReference type="PROSITE" id="PS50878"/>
    </source>
</evidence>
<evidence type="ECO:0000313" key="5">
    <source>
        <dbReference type="Proteomes" id="UP001529510"/>
    </source>
</evidence>
<dbReference type="AlphaFoldDB" id="A0ABD0PTK4"/>
<dbReference type="GO" id="GO:0004523">
    <property type="term" value="F:RNA-DNA hybrid ribonuclease activity"/>
    <property type="evidence" value="ECO:0007669"/>
    <property type="project" value="UniProtKB-EC"/>
</dbReference>
<dbReference type="InterPro" id="IPR043128">
    <property type="entry name" value="Rev_trsase/Diguanyl_cyclase"/>
</dbReference>
<protein>
    <recommendedName>
        <fullName evidence="2">ribonuclease H</fullName>
        <ecNumber evidence="2">3.1.26.4</ecNumber>
    </recommendedName>
</protein>
<proteinExistence type="inferred from homology"/>
<dbReference type="PANTHER" id="PTHR33050">
    <property type="entry name" value="REVERSE TRANSCRIPTASE DOMAIN-CONTAINING PROTEIN"/>
    <property type="match status" value="1"/>
</dbReference>
<name>A0ABD0PTK4_CIRMR</name>
<feature type="non-terminal residue" evidence="4">
    <location>
        <position position="174"/>
    </location>
</feature>
<accession>A0ABD0PTK4</accession>
<dbReference type="PROSITE" id="PS50878">
    <property type="entry name" value="RT_POL"/>
    <property type="match status" value="1"/>
</dbReference>
<dbReference type="InterPro" id="IPR043502">
    <property type="entry name" value="DNA/RNA_pol_sf"/>
</dbReference>
<dbReference type="Proteomes" id="UP001529510">
    <property type="component" value="Unassembled WGS sequence"/>
</dbReference>
<dbReference type="EMBL" id="JAMKFB020000013">
    <property type="protein sequence ID" value="KAL0177125.1"/>
    <property type="molecule type" value="Genomic_DNA"/>
</dbReference>
<dbReference type="Pfam" id="PF00078">
    <property type="entry name" value="RVT_1"/>
    <property type="match status" value="1"/>
</dbReference>